<protein>
    <submittedName>
        <fullName evidence="1">Fructoselysine 3-epimerase</fullName>
    </submittedName>
</protein>
<proteinExistence type="predicted"/>
<dbReference type="Proteomes" id="UP000190080">
    <property type="component" value="Unassembled WGS sequence"/>
</dbReference>
<accession>A0A1V4IT71</accession>
<organism evidence="1 2">
    <name type="scientific">Clostridium oryzae</name>
    <dbReference type="NCBI Taxonomy" id="1450648"/>
    <lineage>
        <taxon>Bacteria</taxon>
        <taxon>Bacillati</taxon>
        <taxon>Bacillota</taxon>
        <taxon>Clostridia</taxon>
        <taxon>Eubacteriales</taxon>
        <taxon>Clostridiaceae</taxon>
        <taxon>Clostridium</taxon>
    </lineage>
</organism>
<dbReference type="OrthoDB" id="9814946at2"/>
<dbReference type="AlphaFoldDB" id="A0A1V4IT71"/>
<name>A0A1V4IT71_9CLOT</name>
<keyword evidence="2" id="KW-1185">Reference proteome</keyword>
<dbReference type="Gene3D" id="3.20.20.150">
    <property type="entry name" value="Divalent-metal-dependent TIM barrel enzymes"/>
    <property type="match status" value="1"/>
</dbReference>
<dbReference type="SUPFAM" id="SSF51658">
    <property type="entry name" value="Xylose isomerase-like"/>
    <property type="match status" value="1"/>
</dbReference>
<dbReference type="STRING" id="1450648.CLORY_14690"/>
<dbReference type="EMBL" id="MZGV01000011">
    <property type="protein sequence ID" value="OPJ63103.1"/>
    <property type="molecule type" value="Genomic_DNA"/>
</dbReference>
<dbReference type="InterPro" id="IPR036237">
    <property type="entry name" value="Xyl_isomerase-like_sf"/>
</dbReference>
<comment type="caution">
    <text evidence="1">The sequence shown here is derived from an EMBL/GenBank/DDBJ whole genome shotgun (WGS) entry which is preliminary data.</text>
</comment>
<sequence length="80" mass="9144">MCDVVAPYVQNESIMDYFDKLGSKMHHMHIVDSDGASDSYIMPGEGKMPLKELMEELKYIKFDGTMTADNVIYDAILYKN</sequence>
<reference evidence="1 2" key="1">
    <citation type="submission" date="2017-03" db="EMBL/GenBank/DDBJ databases">
        <title>Genome sequence of Clostridium oryzae DSM 28571.</title>
        <authorList>
            <person name="Poehlein A."/>
            <person name="Daniel R."/>
        </authorList>
    </citation>
    <scope>NUCLEOTIDE SEQUENCE [LARGE SCALE GENOMIC DNA]</scope>
    <source>
        <strain evidence="1 2">DSM 28571</strain>
    </source>
</reference>
<dbReference type="RefSeq" id="WP_079422877.1">
    <property type="nucleotide sequence ID" value="NZ_MZGV01000011.1"/>
</dbReference>
<evidence type="ECO:0000313" key="1">
    <source>
        <dbReference type="EMBL" id="OPJ63103.1"/>
    </source>
</evidence>
<evidence type="ECO:0000313" key="2">
    <source>
        <dbReference type="Proteomes" id="UP000190080"/>
    </source>
</evidence>
<gene>
    <name evidence="1" type="ORF">CLORY_14690</name>
</gene>